<dbReference type="InterPro" id="IPR050904">
    <property type="entry name" value="Adhesion/Biosynth-related"/>
</dbReference>
<dbReference type="GeneID" id="63718968"/>
<comment type="caution">
    <text evidence="3">The sequence shown here is derived from an EMBL/GenBank/DDBJ whole genome shotgun (WGS) entry which is preliminary data.</text>
</comment>
<protein>
    <submittedName>
        <fullName evidence="3">Fasciclin domain family protein</fullName>
    </submittedName>
</protein>
<feature type="domain" description="FAS1" evidence="2">
    <location>
        <begin position="92"/>
        <end position="229"/>
    </location>
</feature>
<dbReference type="InParanoid" id="A0A151GB86"/>
<dbReference type="Proteomes" id="UP000076580">
    <property type="component" value="Chromosome 03"/>
</dbReference>
<dbReference type="STRING" id="98403.A0A151GB86"/>
<feature type="chain" id="PRO_5012791489" evidence="1">
    <location>
        <begin position="16"/>
        <end position="428"/>
    </location>
</feature>
<name>A0A151GB86_DRECN</name>
<dbReference type="RefSeq" id="XP_040653719.1">
    <property type="nucleotide sequence ID" value="XM_040803615.1"/>
</dbReference>
<feature type="signal peptide" evidence="1">
    <location>
        <begin position="1"/>
        <end position="15"/>
    </location>
</feature>
<reference evidence="3 4" key="1">
    <citation type="journal article" date="2016" name="Sci. Rep.">
        <title>Insights into Adaptations to a Near-Obligate Nematode Endoparasitic Lifestyle from the Finished Genome of Drechmeria coniospora.</title>
        <authorList>
            <person name="Zhang L."/>
            <person name="Zhou Z."/>
            <person name="Guo Q."/>
            <person name="Fokkens L."/>
            <person name="Miskei M."/>
            <person name="Pocsi I."/>
            <person name="Zhang W."/>
            <person name="Chen M."/>
            <person name="Wang L."/>
            <person name="Sun Y."/>
            <person name="Donzelli B.G."/>
            <person name="Gibson D.M."/>
            <person name="Nelson D.R."/>
            <person name="Luo J.G."/>
            <person name="Rep M."/>
            <person name="Liu H."/>
            <person name="Yang S."/>
            <person name="Wang J."/>
            <person name="Krasnoff S.B."/>
            <person name="Xu Y."/>
            <person name="Molnar I."/>
            <person name="Lin M."/>
        </authorList>
    </citation>
    <scope>NUCLEOTIDE SEQUENCE [LARGE SCALE GENOMIC DNA]</scope>
    <source>
        <strain evidence="3 4">ARSEF 6962</strain>
    </source>
</reference>
<dbReference type="OrthoDB" id="7700931at2759"/>
<dbReference type="Gene3D" id="2.30.180.10">
    <property type="entry name" value="FAS1 domain"/>
    <property type="match status" value="2"/>
</dbReference>
<evidence type="ECO:0000313" key="4">
    <source>
        <dbReference type="Proteomes" id="UP000076580"/>
    </source>
</evidence>
<dbReference type="PROSITE" id="PS50213">
    <property type="entry name" value="FAS1"/>
    <property type="match status" value="2"/>
</dbReference>
<feature type="domain" description="FAS1" evidence="2">
    <location>
        <begin position="233"/>
        <end position="388"/>
    </location>
</feature>
<dbReference type="PANTHER" id="PTHR10900:SF125">
    <property type="entry name" value="FAS1 DOMAIN-CONTAINING PROTEIN YLR001C"/>
    <property type="match status" value="1"/>
</dbReference>
<dbReference type="SMART" id="SM00554">
    <property type="entry name" value="FAS1"/>
    <property type="match status" value="2"/>
</dbReference>
<dbReference type="EMBL" id="LAYC01000003">
    <property type="protein sequence ID" value="KYK54367.1"/>
    <property type="molecule type" value="Genomic_DNA"/>
</dbReference>
<dbReference type="PANTHER" id="PTHR10900">
    <property type="entry name" value="PERIOSTIN-RELATED"/>
    <property type="match status" value="1"/>
</dbReference>
<dbReference type="AlphaFoldDB" id="A0A151GB86"/>
<dbReference type="InterPro" id="IPR036378">
    <property type="entry name" value="FAS1_dom_sf"/>
</dbReference>
<organism evidence="3 4">
    <name type="scientific">Drechmeria coniospora</name>
    <name type="common">Nematophagous fungus</name>
    <name type="synonym">Meria coniospora</name>
    <dbReference type="NCBI Taxonomy" id="98403"/>
    <lineage>
        <taxon>Eukaryota</taxon>
        <taxon>Fungi</taxon>
        <taxon>Dikarya</taxon>
        <taxon>Ascomycota</taxon>
        <taxon>Pezizomycotina</taxon>
        <taxon>Sordariomycetes</taxon>
        <taxon>Hypocreomycetidae</taxon>
        <taxon>Hypocreales</taxon>
        <taxon>Ophiocordycipitaceae</taxon>
        <taxon>Drechmeria</taxon>
    </lineage>
</organism>
<keyword evidence="1" id="KW-0732">Signal</keyword>
<dbReference type="InterPro" id="IPR000782">
    <property type="entry name" value="FAS1_domain"/>
</dbReference>
<evidence type="ECO:0000256" key="1">
    <source>
        <dbReference type="SAM" id="SignalP"/>
    </source>
</evidence>
<dbReference type="Pfam" id="PF02469">
    <property type="entry name" value="Fasciclin"/>
    <property type="match status" value="2"/>
</dbReference>
<accession>A0A151GB86</accession>
<evidence type="ECO:0000313" key="3">
    <source>
        <dbReference type="EMBL" id="KYK54367.1"/>
    </source>
</evidence>
<gene>
    <name evidence="3" type="ORF">DCS_06325</name>
</gene>
<keyword evidence="4" id="KW-1185">Reference proteome</keyword>
<dbReference type="SUPFAM" id="SSF82153">
    <property type="entry name" value="FAS1 domain"/>
    <property type="match status" value="2"/>
</dbReference>
<evidence type="ECO:0000259" key="2">
    <source>
        <dbReference type="PROSITE" id="PS50213"/>
    </source>
</evidence>
<proteinExistence type="predicted"/>
<sequence>MRLLAVLSTAVLAGAIVLPSVPLAPKGRRQSPFGLLDPGSGQDDDAFWGSNAPSEKSFVSGLDEATGRETLKAAFDKLASTLALDGKDDHPRLTIYELIHRSEHTTKFAKLVDDHPSIVELLKSTKANHTLFVPTNEAFDHVPAHDKPSKEFVESILKYHVGIGIYPARRILSTHTLPTALDEKLLGGEPQRLRTSIGFRGVTINFYSKVVVANIEATNGIIHAVDHILVPPPYAGRIITLLPGQFSTLLLAYEKTEFVKYIHGVTLVGSTVFAPSNDAFKRLGIRANAFLFNTEKGVRYLKALLKYHISPNATLYSDAYYDKTGGKDVGASEREHYDLPTLLSRARVSVDISRWAGFSAMVVNGFVGVSVRDGLAKNGVIQMLDKVLIPAHKHRHDGKSADVDEIDVEELMERLDPYLEEHALPGEL</sequence>